<proteinExistence type="predicted"/>
<feature type="repeat" description="RCC1" evidence="1">
    <location>
        <begin position="421"/>
        <end position="474"/>
    </location>
</feature>
<dbReference type="OrthoDB" id="297375at2759"/>
<keyword evidence="4" id="KW-1185">Reference proteome</keyword>
<evidence type="ECO:0000256" key="2">
    <source>
        <dbReference type="SAM" id="MobiDB-lite"/>
    </source>
</evidence>
<feature type="repeat" description="RCC1" evidence="1">
    <location>
        <begin position="255"/>
        <end position="320"/>
    </location>
</feature>
<dbReference type="SUPFAM" id="SSF50985">
    <property type="entry name" value="RCC1/BLIP-II"/>
    <property type="match status" value="1"/>
</dbReference>
<feature type="repeat" description="RCC1" evidence="1">
    <location>
        <begin position="187"/>
        <end position="237"/>
    </location>
</feature>
<dbReference type="PROSITE" id="PS00626">
    <property type="entry name" value="RCC1_2"/>
    <property type="match status" value="2"/>
</dbReference>
<organism evidence="3 4">
    <name type="scientific">Salix dunnii</name>
    <dbReference type="NCBI Taxonomy" id="1413687"/>
    <lineage>
        <taxon>Eukaryota</taxon>
        <taxon>Viridiplantae</taxon>
        <taxon>Streptophyta</taxon>
        <taxon>Embryophyta</taxon>
        <taxon>Tracheophyta</taxon>
        <taxon>Spermatophyta</taxon>
        <taxon>Magnoliopsida</taxon>
        <taxon>eudicotyledons</taxon>
        <taxon>Gunneridae</taxon>
        <taxon>Pentapetalae</taxon>
        <taxon>rosids</taxon>
        <taxon>fabids</taxon>
        <taxon>Malpighiales</taxon>
        <taxon>Salicaceae</taxon>
        <taxon>Saliceae</taxon>
        <taxon>Salix</taxon>
    </lineage>
</organism>
<dbReference type="PANTHER" id="PTHR46207:SF1">
    <property type="entry name" value="PROTEIN RCC2"/>
    <property type="match status" value="1"/>
</dbReference>
<dbReference type="GO" id="GO:0016020">
    <property type="term" value="C:membrane"/>
    <property type="evidence" value="ECO:0007669"/>
    <property type="project" value="TreeGrafter"/>
</dbReference>
<dbReference type="AlphaFoldDB" id="A0A835TI65"/>
<sequence length="680" mass="73871">MSAVEAEKKAEEEKKVEEKGGELLFCGATCWDIIGRKKGAQEGNLVSPTRLRPLVGVNIRFVASGSVNVSELMDISLCLQRGQLGHGDSIQRDRPTVVSELSKYYRSRDEFCLEQHWKKFPALMKLSQSPCGFGVGHDLGVRKHDIIKQQLLPDLVLYAYCYESTDWYKLIKAGAGRSHTVVVTEDGLSLAFGWNKHGQLGSGSARNEIESSPVRCLVSDVKTTACGADFTVWLSSVEGASILYDYLLICVIVLLVSRSAGLPQYGQLGHGTDNEYNTKDSSVRLAYEAQPRPRAIAALSRETIVKVACGTNHTAVDSNGYVYTWGFGGYGRLGHREQKDEWVPRRVDVFSKNNVLPPNTVISAGSVNSACTAGGGQLYMWGKLKNTGDDWMYPKPLMDLSGWNLRCMDSGNMHHFVGADNSCISWGHAQNGELGYGPNGQKSSAVPKKVDILEGMHVIGVACGMGHSMVIVDRQNVGDRLDQAATIDSFGSFCVLLDILWFFRYGITGVGVRIYVCAGERLDVYDGKASGEGSGETDCKNLVKQSAKKGAAKVPDKSRKRKSKDSSESEDEENGDDESDDSEDQVNGQTQKTSKRGGKVSGRGQSKGGKKSSSDGKGTGRGRGRPPSGNKSTVPSQEKAATGSGCIGRTKKLMTDDTQIVMLFVVFQRISYTPFAYSCN</sequence>
<dbReference type="InterPro" id="IPR000408">
    <property type="entry name" value="Reg_chr_condens"/>
</dbReference>
<protein>
    <submittedName>
        <fullName evidence="3">Uncharacterized protein</fullName>
    </submittedName>
</protein>
<reference evidence="3 4" key="1">
    <citation type="submission" date="2020-10" db="EMBL/GenBank/DDBJ databases">
        <title>Plant Genome Project.</title>
        <authorList>
            <person name="Zhang R.-G."/>
        </authorList>
    </citation>
    <scope>NUCLEOTIDE SEQUENCE [LARGE SCALE GENOMIC DNA]</scope>
    <source>
        <strain evidence="3">FAFU-HL-1</strain>
        <tissue evidence="3">Leaf</tissue>
    </source>
</reference>
<dbReference type="EMBL" id="JADGMS010000002">
    <property type="protein sequence ID" value="KAF9686748.1"/>
    <property type="molecule type" value="Genomic_DNA"/>
</dbReference>
<dbReference type="PANTHER" id="PTHR46207">
    <property type="entry name" value="PROTEIN RCC2"/>
    <property type="match status" value="1"/>
</dbReference>
<accession>A0A835TI65</accession>
<dbReference type="Proteomes" id="UP000657918">
    <property type="component" value="Unassembled WGS sequence"/>
</dbReference>
<comment type="caution">
    <text evidence="3">The sequence shown here is derived from an EMBL/GenBank/DDBJ whole genome shotgun (WGS) entry which is preliminary data.</text>
</comment>
<dbReference type="Pfam" id="PF00415">
    <property type="entry name" value="RCC1"/>
    <property type="match status" value="3"/>
</dbReference>
<gene>
    <name evidence="3" type="ORF">SADUNF_Sadunf02G0021600</name>
</gene>
<name>A0A835TI65_9ROSI</name>
<feature type="compositionally biased region" description="Acidic residues" evidence="2">
    <location>
        <begin position="568"/>
        <end position="584"/>
    </location>
</feature>
<dbReference type="Gene3D" id="2.130.10.30">
    <property type="entry name" value="Regulator of chromosome condensation 1/beta-lactamase-inhibitor protein II"/>
    <property type="match status" value="2"/>
</dbReference>
<dbReference type="InterPro" id="IPR009091">
    <property type="entry name" value="RCC1/BLIP-II"/>
</dbReference>
<evidence type="ECO:0000313" key="4">
    <source>
        <dbReference type="Proteomes" id="UP000657918"/>
    </source>
</evidence>
<evidence type="ECO:0000313" key="3">
    <source>
        <dbReference type="EMBL" id="KAF9686748.1"/>
    </source>
</evidence>
<feature type="region of interest" description="Disordered" evidence="2">
    <location>
        <begin position="527"/>
        <end position="644"/>
    </location>
</feature>
<dbReference type="PROSITE" id="PS50012">
    <property type="entry name" value="RCC1_3"/>
    <property type="match status" value="4"/>
</dbReference>
<feature type="repeat" description="RCC1" evidence="1">
    <location>
        <begin position="320"/>
        <end position="375"/>
    </location>
</feature>
<evidence type="ECO:0000256" key="1">
    <source>
        <dbReference type="PROSITE-ProRule" id="PRU00235"/>
    </source>
</evidence>
<dbReference type="GO" id="GO:0031267">
    <property type="term" value="F:small GTPase binding"/>
    <property type="evidence" value="ECO:0007669"/>
    <property type="project" value="TreeGrafter"/>
</dbReference>
<dbReference type="InterPro" id="IPR028641">
    <property type="entry name" value="RCC2"/>
</dbReference>
<dbReference type="Pfam" id="PF13540">
    <property type="entry name" value="RCC1_2"/>
    <property type="match status" value="1"/>
</dbReference>